<name>A0AAD4XCY4_9MAGN</name>
<sequence>MDITHIIKERDCFDHQSICCSADKEFTLALGPYYVAIGSRSLDFKKVGIIGKCMATFNILKPCVLVNFCHFMFNFYAKSAIPNINSCIL</sequence>
<comment type="caution">
    <text evidence="1">The sequence shown here is derived from an EMBL/GenBank/DDBJ whole genome shotgun (WGS) entry which is preliminary data.</text>
</comment>
<dbReference type="Proteomes" id="UP001202328">
    <property type="component" value="Unassembled WGS sequence"/>
</dbReference>
<dbReference type="AlphaFoldDB" id="A0AAD4XCY4"/>
<dbReference type="EMBL" id="JAJJMB010011896">
    <property type="protein sequence ID" value="KAI3895832.1"/>
    <property type="molecule type" value="Genomic_DNA"/>
</dbReference>
<evidence type="ECO:0000313" key="1">
    <source>
        <dbReference type="EMBL" id="KAI3895832.1"/>
    </source>
</evidence>
<protein>
    <submittedName>
        <fullName evidence="1">Uncharacterized protein</fullName>
    </submittedName>
</protein>
<accession>A0AAD4XCY4</accession>
<reference evidence="1" key="1">
    <citation type="submission" date="2022-04" db="EMBL/GenBank/DDBJ databases">
        <title>A functionally conserved STORR gene fusion in Papaver species that diverged 16.8 million years ago.</title>
        <authorList>
            <person name="Catania T."/>
        </authorList>
    </citation>
    <scope>NUCLEOTIDE SEQUENCE</scope>
    <source>
        <strain evidence="1">S-188037</strain>
    </source>
</reference>
<gene>
    <name evidence="1" type="ORF">MKW98_025623</name>
</gene>
<proteinExistence type="predicted"/>
<evidence type="ECO:0000313" key="2">
    <source>
        <dbReference type="Proteomes" id="UP001202328"/>
    </source>
</evidence>
<organism evidence="1 2">
    <name type="scientific">Papaver atlanticum</name>
    <dbReference type="NCBI Taxonomy" id="357466"/>
    <lineage>
        <taxon>Eukaryota</taxon>
        <taxon>Viridiplantae</taxon>
        <taxon>Streptophyta</taxon>
        <taxon>Embryophyta</taxon>
        <taxon>Tracheophyta</taxon>
        <taxon>Spermatophyta</taxon>
        <taxon>Magnoliopsida</taxon>
        <taxon>Ranunculales</taxon>
        <taxon>Papaveraceae</taxon>
        <taxon>Papaveroideae</taxon>
        <taxon>Papaver</taxon>
    </lineage>
</organism>
<keyword evidence="2" id="KW-1185">Reference proteome</keyword>